<evidence type="ECO:0000256" key="3">
    <source>
        <dbReference type="ARBA" id="ARBA00022771"/>
    </source>
</evidence>
<dbReference type="GO" id="GO:0005634">
    <property type="term" value="C:nucleus"/>
    <property type="evidence" value="ECO:0007669"/>
    <property type="project" value="UniProtKB-SubCell"/>
</dbReference>
<dbReference type="EMBL" id="LAVV01002510">
    <property type="protein sequence ID" value="KNZ62760.1"/>
    <property type="molecule type" value="Genomic_DNA"/>
</dbReference>
<feature type="region of interest" description="Disordered" evidence="7">
    <location>
        <begin position="55"/>
        <end position="94"/>
    </location>
</feature>
<keyword evidence="2" id="KW-0479">Metal-binding</keyword>
<comment type="caution">
    <text evidence="10">The sequence shown here is derived from an EMBL/GenBank/DDBJ whole genome shotgun (WGS) entry which is preliminary data.</text>
</comment>
<dbReference type="PROSITE" id="PS50089">
    <property type="entry name" value="ZF_RING_2"/>
    <property type="match status" value="1"/>
</dbReference>
<dbReference type="PANTHER" id="PTHR15439">
    <property type="entry name" value="RETINOBLASTOMA-BINDING PROTEIN 6"/>
    <property type="match status" value="1"/>
</dbReference>
<comment type="subcellular location">
    <subcellularLocation>
        <location evidence="1">Nucleus</location>
    </subcellularLocation>
</comment>
<feature type="region of interest" description="Disordered" evidence="7">
    <location>
        <begin position="526"/>
        <end position="547"/>
    </location>
</feature>
<protein>
    <recommendedName>
        <fullName evidence="12">RING-type domain-containing protein</fullName>
    </recommendedName>
</protein>
<dbReference type="Gene3D" id="3.30.40.10">
    <property type="entry name" value="Zinc/RING finger domain, C3HC4 (zinc finger)"/>
    <property type="match status" value="1"/>
</dbReference>
<keyword evidence="3 6" id="KW-0863">Zinc-finger</keyword>
<organism evidence="10 11">
    <name type="scientific">Puccinia sorghi</name>
    <dbReference type="NCBI Taxonomy" id="27349"/>
    <lineage>
        <taxon>Eukaryota</taxon>
        <taxon>Fungi</taxon>
        <taxon>Dikarya</taxon>
        <taxon>Basidiomycota</taxon>
        <taxon>Pucciniomycotina</taxon>
        <taxon>Pucciniomycetes</taxon>
        <taxon>Pucciniales</taxon>
        <taxon>Pucciniaceae</taxon>
        <taxon>Puccinia</taxon>
    </lineage>
</organism>
<dbReference type="AlphaFoldDB" id="A0A0L6VRE4"/>
<evidence type="ECO:0000256" key="6">
    <source>
        <dbReference type="PROSITE-ProRule" id="PRU00175"/>
    </source>
</evidence>
<dbReference type="Gene3D" id="3.10.20.90">
    <property type="entry name" value="Phosphatidylinositol 3-kinase Catalytic Subunit, Chain A, domain 1"/>
    <property type="match status" value="1"/>
</dbReference>
<feature type="region of interest" description="Disordered" evidence="7">
    <location>
        <begin position="568"/>
        <end position="631"/>
    </location>
</feature>
<dbReference type="GO" id="GO:0006397">
    <property type="term" value="P:mRNA processing"/>
    <property type="evidence" value="ECO:0007669"/>
    <property type="project" value="InterPro"/>
</dbReference>
<reference evidence="10 11" key="1">
    <citation type="submission" date="2015-08" db="EMBL/GenBank/DDBJ databases">
        <title>Next Generation Sequencing and Analysis of the Genome of Puccinia sorghi L Schw, the Causal Agent of Maize Common Rust.</title>
        <authorList>
            <person name="Rochi L."/>
            <person name="Burguener G."/>
            <person name="Darino M."/>
            <person name="Turjanski A."/>
            <person name="Kreff E."/>
            <person name="Dieguez M.J."/>
            <person name="Sacco F."/>
        </authorList>
    </citation>
    <scope>NUCLEOTIDE SEQUENCE [LARGE SCALE GENOMIC DNA]</scope>
    <source>
        <strain evidence="10 11">RO10H11247</strain>
    </source>
</reference>
<dbReference type="SUPFAM" id="SSF57850">
    <property type="entry name" value="RING/U-box"/>
    <property type="match status" value="1"/>
</dbReference>
<dbReference type="InterPro" id="IPR013083">
    <property type="entry name" value="Znf_RING/FYVE/PHD"/>
</dbReference>
<keyword evidence="5" id="KW-0539">Nucleus</keyword>
<dbReference type="GO" id="GO:0016567">
    <property type="term" value="P:protein ubiquitination"/>
    <property type="evidence" value="ECO:0007669"/>
    <property type="project" value="InterPro"/>
</dbReference>
<proteinExistence type="predicted"/>
<keyword evidence="4" id="KW-0862">Zinc</keyword>
<gene>
    <name evidence="10" type="ORF">VP01_1225g6</name>
</gene>
<evidence type="ECO:0000259" key="8">
    <source>
        <dbReference type="PROSITE" id="PS50089"/>
    </source>
</evidence>
<feature type="compositionally biased region" description="Basic residues" evidence="7">
    <location>
        <begin position="957"/>
        <end position="966"/>
    </location>
</feature>
<dbReference type="Gene3D" id="4.10.60.10">
    <property type="entry name" value="Zinc finger, CCHC-type"/>
    <property type="match status" value="1"/>
</dbReference>
<evidence type="ECO:0000256" key="5">
    <source>
        <dbReference type="ARBA" id="ARBA00023242"/>
    </source>
</evidence>
<feature type="domain" description="RING-type" evidence="8">
    <location>
        <begin position="480"/>
        <end position="520"/>
    </location>
</feature>
<evidence type="ECO:0000313" key="10">
    <source>
        <dbReference type="EMBL" id="KNZ62760.1"/>
    </source>
</evidence>
<feature type="region of interest" description="Disordered" evidence="7">
    <location>
        <begin position="924"/>
        <end position="984"/>
    </location>
</feature>
<dbReference type="OrthoDB" id="106784at2759"/>
<evidence type="ECO:0000313" key="11">
    <source>
        <dbReference type="Proteomes" id="UP000037035"/>
    </source>
</evidence>
<feature type="region of interest" description="Disordered" evidence="7">
    <location>
        <begin position="295"/>
        <end position="332"/>
    </location>
</feature>
<dbReference type="STRING" id="27349.A0A0L6VRE4"/>
<name>A0A0L6VRE4_9BASI</name>
<dbReference type="Pfam" id="PF08783">
    <property type="entry name" value="DWNN"/>
    <property type="match status" value="1"/>
</dbReference>
<evidence type="ECO:0000256" key="1">
    <source>
        <dbReference type="ARBA" id="ARBA00004123"/>
    </source>
</evidence>
<keyword evidence="11" id="KW-1185">Reference proteome</keyword>
<evidence type="ECO:0008006" key="12">
    <source>
        <dbReference type="Google" id="ProtNLM"/>
    </source>
</evidence>
<feature type="compositionally biased region" description="Polar residues" evidence="7">
    <location>
        <begin position="568"/>
        <end position="587"/>
    </location>
</feature>
<feature type="compositionally biased region" description="Low complexity" evidence="7">
    <location>
        <begin position="312"/>
        <end position="329"/>
    </location>
</feature>
<evidence type="ECO:0000256" key="4">
    <source>
        <dbReference type="ARBA" id="ARBA00022833"/>
    </source>
</evidence>
<dbReference type="PANTHER" id="PTHR15439:SF0">
    <property type="entry name" value="CELL DIVISION CYCLE AND APOPTOSIS REGULATOR PROTEIN 1-RELATED"/>
    <property type="match status" value="1"/>
</dbReference>
<dbReference type="InterPro" id="IPR018957">
    <property type="entry name" value="Znf_C3HC4_RING-type"/>
</dbReference>
<dbReference type="Pfam" id="PF00097">
    <property type="entry name" value="zf-C3HC4"/>
    <property type="match status" value="1"/>
</dbReference>
<dbReference type="GO" id="GO:0008270">
    <property type="term" value="F:zinc ion binding"/>
    <property type="evidence" value="ECO:0007669"/>
    <property type="project" value="UniProtKB-KW"/>
</dbReference>
<feature type="compositionally biased region" description="Polar residues" evidence="7">
    <location>
        <begin position="66"/>
        <end position="85"/>
    </location>
</feature>
<dbReference type="GO" id="GO:0061630">
    <property type="term" value="F:ubiquitin protein ligase activity"/>
    <property type="evidence" value="ECO:0007669"/>
    <property type="project" value="InterPro"/>
</dbReference>
<dbReference type="InterPro" id="IPR001841">
    <property type="entry name" value="Znf_RING"/>
</dbReference>
<evidence type="ECO:0000256" key="2">
    <source>
        <dbReference type="ARBA" id="ARBA00022723"/>
    </source>
</evidence>
<dbReference type="Proteomes" id="UP000037035">
    <property type="component" value="Unassembled WGS sequence"/>
</dbReference>
<dbReference type="VEuPathDB" id="FungiDB:VP01_1225g6"/>
<dbReference type="InterPro" id="IPR014891">
    <property type="entry name" value="DWNN_domain"/>
</dbReference>
<feature type="region of interest" description="Disordered" evidence="7">
    <location>
        <begin position="654"/>
        <end position="680"/>
    </location>
</feature>
<evidence type="ECO:0000256" key="7">
    <source>
        <dbReference type="SAM" id="MobiDB-lite"/>
    </source>
</evidence>
<dbReference type="SMART" id="SM01180">
    <property type="entry name" value="DWNN"/>
    <property type="match status" value="1"/>
</dbReference>
<dbReference type="PROSITE" id="PS51282">
    <property type="entry name" value="DWNN"/>
    <property type="match status" value="1"/>
</dbReference>
<evidence type="ECO:0000259" key="9">
    <source>
        <dbReference type="PROSITE" id="PS51282"/>
    </source>
</evidence>
<dbReference type="InterPro" id="IPR033489">
    <property type="entry name" value="RBBP6"/>
</dbReference>
<sequence length="984" mass="108183">MSGHVYYRFKSQKDFQRIIFEGIGISVWDLKREIILEKYANDHTIIPRSSSVIARRLPPKRPGHGNAQQYVGNNLTGSNSRTNPPLTAHVDWRGGGAISKDFRNRSEIPSSNPPAEVSHHHASLDLPSLLLNLMPSYPQTLTPVLTGGERDSEAESMAAMFAAQDQQWQKTQETMATFVLTVDQLFSSLFPFSLPLLQFPLPPRNFRISLLQHQCISLVVCSSCLDGSSCFEYLLIDILLLFFCMSHTNQTTACVILDPNILDELRSRAIPSSIQTVPLIHHLRCRNMGFRDRGGGQHRLNKGRENSTLNLPTGPGSSSHPNPTNSTNGQFQAPPPQGYICYRCGQKGKPSFHSNPGLRLPHPYALPDCPPIGILFFSTCNLEYLLVVRHWIQACPTNDNPDFEGRPRIKRTTGIPKSFLQKVENGTPVDGQNVMVTSDGSFVIAKPDNATWKQHKSVVVKNLSAADIENQRPSDPDLVCSICLKLLKKSVKMVCCSSSFCESCISNYLKTHSSVCPECETKVSFNPSSSSSSSTHPNNNKAFIIDDERRKRSDDYIQEILKISQAAQLEQAKSNEDQTTAETSSSKPALDALEADTNSKREGESQSQASKVDESSPKPDQSSQPKDDSKSGIIIGVLMRIDLALKPSGAMSTEVARLSPSESKNGRTGIPGSEGSSQMMNGTMEYGNKEYEGYGTTPHGMTMTNGGGNNMGMIHGMPGMGYGGNGMMDGMMMHGIHSNQMGFAGNGMSALDMGSGAGPEAMLGVQLNQVLMMLQNPQLNEPLRMQLLIQQQTLQQQLAMVHRMAGSNLMDHHHHHNNMMDQMNMGAGNPLLMHLGSGHFGTPLGLHQQQTDFNNNSFGPFGGMGNFAGHHQQLGFPTNALQAHHHSNNAAGGGMGMKQFNQQQQQHTLNNMTPNMQRPLTAGVGGGGGNNNHFHRRVHPFQPPHHQLLTPSNHPAPHYHHQTKRKRPEDLIELESGEKVPRYM</sequence>
<feature type="domain" description="DWNN" evidence="9">
    <location>
        <begin position="5"/>
        <end position="58"/>
    </location>
</feature>
<dbReference type="GO" id="GO:0006511">
    <property type="term" value="P:ubiquitin-dependent protein catabolic process"/>
    <property type="evidence" value="ECO:0007669"/>
    <property type="project" value="TreeGrafter"/>
</dbReference>
<accession>A0A0L6VRE4</accession>